<gene>
    <name evidence="2" type="ORF">GSMUA_37170.1</name>
</gene>
<protein>
    <submittedName>
        <fullName evidence="2">(wild Malaysian banana) hypothetical protein</fullName>
    </submittedName>
</protein>
<feature type="compositionally biased region" description="Polar residues" evidence="1">
    <location>
        <begin position="1"/>
        <end position="11"/>
    </location>
</feature>
<reference evidence="2" key="1">
    <citation type="submission" date="2021-03" db="EMBL/GenBank/DDBJ databases">
        <authorList>
            <consortium name="Genoscope - CEA"/>
            <person name="William W."/>
        </authorList>
    </citation>
    <scope>NUCLEOTIDE SEQUENCE</scope>
    <source>
        <strain evidence="2">Doubled-haploid Pahang</strain>
    </source>
</reference>
<feature type="region of interest" description="Disordered" evidence="1">
    <location>
        <begin position="1"/>
        <end position="77"/>
    </location>
</feature>
<keyword evidence="4" id="KW-1185">Reference proteome</keyword>
<evidence type="ECO:0000313" key="3">
    <source>
        <dbReference type="EnsemblPlants" id="Ma07_p16660.1"/>
    </source>
</evidence>
<evidence type="ECO:0000313" key="4">
    <source>
        <dbReference type="Proteomes" id="UP000012960"/>
    </source>
</evidence>
<dbReference type="EMBL" id="HG996473">
    <property type="protein sequence ID" value="CAG1856921.1"/>
    <property type="molecule type" value="Genomic_DNA"/>
</dbReference>
<reference evidence="3" key="2">
    <citation type="submission" date="2021-05" db="UniProtKB">
        <authorList>
            <consortium name="EnsemblPlants"/>
        </authorList>
    </citation>
    <scope>IDENTIFICATION</scope>
    <source>
        <strain evidence="3">subsp. malaccensis</strain>
    </source>
</reference>
<feature type="region of interest" description="Disordered" evidence="1">
    <location>
        <begin position="89"/>
        <end position="111"/>
    </location>
</feature>
<feature type="compositionally biased region" description="Polar residues" evidence="1">
    <location>
        <begin position="22"/>
        <end position="34"/>
    </location>
</feature>
<accession>A0A804JWG7</accession>
<dbReference type="Proteomes" id="UP000012960">
    <property type="component" value="Unplaced"/>
</dbReference>
<dbReference type="InParanoid" id="A0A804JWG7"/>
<evidence type="ECO:0000313" key="2">
    <source>
        <dbReference type="EMBL" id="CAG1856921.1"/>
    </source>
</evidence>
<evidence type="ECO:0000256" key="1">
    <source>
        <dbReference type="SAM" id="MobiDB-lite"/>
    </source>
</evidence>
<organism evidence="3 4">
    <name type="scientific">Musa acuminata subsp. malaccensis</name>
    <name type="common">Wild banana</name>
    <name type="synonym">Musa malaccensis</name>
    <dbReference type="NCBI Taxonomy" id="214687"/>
    <lineage>
        <taxon>Eukaryota</taxon>
        <taxon>Viridiplantae</taxon>
        <taxon>Streptophyta</taxon>
        <taxon>Embryophyta</taxon>
        <taxon>Tracheophyta</taxon>
        <taxon>Spermatophyta</taxon>
        <taxon>Magnoliopsida</taxon>
        <taxon>Liliopsida</taxon>
        <taxon>Zingiberales</taxon>
        <taxon>Musaceae</taxon>
        <taxon>Musa</taxon>
    </lineage>
</organism>
<dbReference type="Gramene" id="Ma07_t16660.1">
    <property type="protein sequence ID" value="Ma07_p16660.1"/>
    <property type="gene ID" value="Ma07_g16660"/>
</dbReference>
<dbReference type="AlphaFoldDB" id="A0A804JWG7"/>
<dbReference type="EnsemblPlants" id="Ma07_t16660.1">
    <property type="protein sequence ID" value="Ma07_p16660.1"/>
    <property type="gene ID" value="Ma07_g16660"/>
</dbReference>
<sequence length="111" mass="12026">MKHIPTSNTLDVATCGRAPRNHTCQTSRWSSLHATTVYEASLSSPPSSPASPPTTQNKDGSKEWPPFRSAGGHSRCRSSEARLFLLVTPEREGPFSSSSIPPPRRSRNPGV</sequence>
<proteinExistence type="predicted"/>
<name>A0A804JWG7_MUSAM</name>